<accession>R7QT62</accession>
<evidence type="ECO:0000313" key="3">
    <source>
        <dbReference type="Proteomes" id="UP000012073"/>
    </source>
</evidence>
<dbReference type="KEGG" id="ccp:CHC_T00000844001"/>
<reference evidence="3" key="1">
    <citation type="journal article" date="2013" name="Proc. Natl. Acad. Sci. U.S.A.">
        <title>Genome structure and metabolic features in the red seaweed Chondrus crispus shed light on evolution of the Archaeplastida.</title>
        <authorList>
            <person name="Collen J."/>
            <person name="Porcel B."/>
            <person name="Carre W."/>
            <person name="Ball S.G."/>
            <person name="Chaparro C."/>
            <person name="Tonon T."/>
            <person name="Barbeyron T."/>
            <person name="Michel G."/>
            <person name="Noel B."/>
            <person name="Valentin K."/>
            <person name="Elias M."/>
            <person name="Artiguenave F."/>
            <person name="Arun A."/>
            <person name="Aury J.M."/>
            <person name="Barbosa-Neto J.F."/>
            <person name="Bothwell J.H."/>
            <person name="Bouget F.Y."/>
            <person name="Brillet L."/>
            <person name="Cabello-Hurtado F."/>
            <person name="Capella-Gutierrez S."/>
            <person name="Charrier B."/>
            <person name="Cladiere L."/>
            <person name="Cock J.M."/>
            <person name="Coelho S.M."/>
            <person name="Colleoni C."/>
            <person name="Czjzek M."/>
            <person name="Da Silva C."/>
            <person name="Delage L."/>
            <person name="Denoeud F."/>
            <person name="Deschamps P."/>
            <person name="Dittami S.M."/>
            <person name="Gabaldon T."/>
            <person name="Gachon C.M."/>
            <person name="Groisillier A."/>
            <person name="Herve C."/>
            <person name="Jabbari K."/>
            <person name="Katinka M."/>
            <person name="Kloareg B."/>
            <person name="Kowalczyk N."/>
            <person name="Labadie K."/>
            <person name="Leblanc C."/>
            <person name="Lopez P.J."/>
            <person name="McLachlan D.H."/>
            <person name="Meslet-Cladiere L."/>
            <person name="Moustafa A."/>
            <person name="Nehr Z."/>
            <person name="Nyvall Collen P."/>
            <person name="Panaud O."/>
            <person name="Partensky F."/>
            <person name="Poulain J."/>
            <person name="Rensing S.A."/>
            <person name="Rousvoal S."/>
            <person name="Samson G."/>
            <person name="Symeonidi A."/>
            <person name="Weissenbach J."/>
            <person name="Zambounis A."/>
            <person name="Wincker P."/>
            <person name="Boyen C."/>
        </authorList>
    </citation>
    <scope>NUCLEOTIDE SEQUENCE [LARGE SCALE GENOMIC DNA]</scope>
    <source>
        <strain evidence="3">cv. Stackhouse</strain>
    </source>
</reference>
<dbReference type="Proteomes" id="UP000012073">
    <property type="component" value="Unassembled WGS sequence"/>
</dbReference>
<evidence type="ECO:0000313" key="2">
    <source>
        <dbReference type="EMBL" id="CDF40701.1"/>
    </source>
</evidence>
<dbReference type="EMBL" id="HG002230">
    <property type="protein sequence ID" value="CDF40701.1"/>
    <property type="molecule type" value="Genomic_DNA"/>
</dbReference>
<organism evidence="2 3">
    <name type="scientific">Chondrus crispus</name>
    <name type="common">Carrageen Irish moss</name>
    <name type="synonym">Polymorpha crispa</name>
    <dbReference type="NCBI Taxonomy" id="2769"/>
    <lineage>
        <taxon>Eukaryota</taxon>
        <taxon>Rhodophyta</taxon>
        <taxon>Florideophyceae</taxon>
        <taxon>Rhodymeniophycidae</taxon>
        <taxon>Gigartinales</taxon>
        <taxon>Gigartinaceae</taxon>
        <taxon>Chondrus</taxon>
    </lineage>
</organism>
<feature type="region of interest" description="Disordered" evidence="1">
    <location>
        <begin position="39"/>
        <end position="58"/>
    </location>
</feature>
<dbReference type="GeneID" id="17318716"/>
<evidence type="ECO:0000256" key="1">
    <source>
        <dbReference type="SAM" id="MobiDB-lite"/>
    </source>
</evidence>
<sequence>MAEIRAWLVEEVLLLCKSRAGKDALRDGGAVDVLEGWKGEEHARRSEHSGSAGDTGNLEANTASMHFFVGSRFGRPIERAQLDCQG</sequence>
<gene>
    <name evidence="2" type="ORF">CHC_T00000844001</name>
</gene>
<dbReference type="Gramene" id="CDF40701">
    <property type="protein sequence ID" value="CDF40701"/>
    <property type="gene ID" value="CHC_T00000844001"/>
</dbReference>
<dbReference type="PhylomeDB" id="R7QT62"/>
<dbReference type="RefSeq" id="XP_005710995.1">
    <property type="nucleotide sequence ID" value="XM_005710938.1"/>
</dbReference>
<feature type="compositionally biased region" description="Basic and acidic residues" evidence="1">
    <location>
        <begin position="39"/>
        <end position="48"/>
    </location>
</feature>
<proteinExistence type="predicted"/>
<dbReference type="AlphaFoldDB" id="R7QT62"/>
<name>R7QT62_CHOCR</name>
<protein>
    <submittedName>
        <fullName evidence="2">Uncharacterized protein</fullName>
    </submittedName>
</protein>
<keyword evidence="3" id="KW-1185">Reference proteome</keyword>